<name>A0ACC2SJW7_9FUNG</name>
<sequence>MPLKPTTKAAYKVSKFKTNSPKAKKAKTTPKKQLTKAKALPKTAMSSPKPKETSPKCQGASLQWV</sequence>
<accession>A0ACC2SJW7</accession>
<evidence type="ECO:0000313" key="2">
    <source>
        <dbReference type="Proteomes" id="UP001165960"/>
    </source>
</evidence>
<protein>
    <submittedName>
        <fullName evidence="1">Uncharacterized protein</fullName>
    </submittedName>
</protein>
<gene>
    <name evidence="1" type="ORF">DSO57_1010489</name>
</gene>
<evidence type="ECO:0000313" key="1">
    <source>
        <dbReference type="EMBL" id="KAJ9062466.1"/>
    </source>
</evidence>
<proteinExistence type="predicted"/>
<dbReference type="EMBL" id="QTSX02005005">
    <property type="protein sequence ID" value="KAJ9062466.1"/>
    <property type="molecule type" value="Genomic_DNA"/>
</dbReference>
<reference evidence="1" key="1">
    <citation type="submission" date="2022-04" db="EMBL/GenBank/DDBJ databases">
        <title>Genome of the entomopathogenic fungus Entomophthora muscae.</title>
        <authorList>
            <person name="Elya C."/>
            <person name="Lovett B.R."/>
            <person name="Lee E."/>
            <person name="Macias A.M."/>
            <person name="Hajek A.E."/>
            <person name="De Bivort B.L."/>
            <person name="Kasson M.T."/>
            <person name="De Fine Licht H.H."/>
            <person name="Stajich J.E."/>
        </authorList>
    </citation>
    <scope>NUCLEOTIDE SEQUENCE</scope>
    <source>
        <strain evidence="1">Berkeley</strain>
    </source>
</reference>
<dbReference type="Proteomes" id="UP001165960">
    <property type="component" value="Unassembled WGS sequence"/>
</dbReference>
<comment type="caution">
    <text evidence="1">The sequence shown here is derived from an EMBL/GenBank/DDBJ whole genome shotgun (WGS) entry which is preliminary data.</text>
</comment>
<keyword evidence="2" id="KW-1185">Reference proteome</keyword>
<organism evidence="1 2">
    <name type="scientific">Entomophthora muscae</name>
    <dbReference type="NCBI Taxonomy" id="34485"/>
    <lineage>
        <taxon>Eukaryota</taxon>
        <taxon>Fungi</taxon>
        <taxon>Fungi incertae sedis</taxon>
        <taxon>Zoopagomycota</taxon>
        <taxon>Entomophthoromycotina</taxon>
        <taxon>Entomophthoromycetes</taxon>
        <taxon>Entomophthorales</taxon>
        <taxon>Entomophthoraceae</taxon>
        <taxon>Entomophthora</taxon>
    </lineage>
</organism>